<gene>
    <name evidence="3" type="ORF">LCGC14_2770750</name>
</gene>
<keyword evidence="1" id="KW-0808">Transferase</keyword>
<reference evidence="3" key="1">
    <citation type="journal article" date="2015" name="Nature">
        <title>Complex archaea that bridge the gap between prokaryotes and eukaryotes.</title>
        <authorList>
            <person name="Spang A."/>
            <person name="Saw J.H."/>
            <person name="Jorgensen S.L."/>
            <person name="Zaremba-Niedzwiedzka K."/>
            <person name="Martijn J."/>
            <person name="Lind A.E."/>
            <person name="van Eijk R."/>
            <person name="Schleper C."/>
            <person name="Guy L."/>
            <person name="Ettema T.J."/>
        </authorList>
    </citation>
    <scope>NUCLEOTIDE SEQUENCE</scope>
</reference>
<dbReference type="EMBL" id="LAZR01051191">
    <property type="protein sequence ID" value="KKK85691.1"/>
    <property type="molecule type" value="Genomic_DNA"/>
</dbReference>
<dbReference type="PANTHER" id="PTHR21090">
    <property type="entry name" value="AROM/DEHYDROQUINATE SYNTHASE"/>
    <property type="match status" value="1"/>
</dbReference>
<evidence type="ECO:0000256" key="1">
    <source>
        <dbReference type="ARBA" id="ARBA00022679"/>
    </source>
</evidence>
<dbReference type="InterPro" id="IPR013792">
    <property type="entry name" value="RNA3'P_cycl/enolpyr_Trfase_a/b"/>
</dbReference>
<protein>
    <recommendedName>
        <fullName evidence="2">Enolpyruvate transferase domain-containing protein</fullName>
    </recommendedName>
</protein>
<organism evidence="3">
    <name type="scientific">marine sediment metagenome</name>
    <dbReference type="NCBI Taxonomy" id="412755"/>
    <lineage>
        <taxon>unclassified sequences</taxon>
        <taxon>metagenomes</taxon>
        <taxon>ecological metagenomes</taxon>
    </lineage>
</organism>
<evidence type="ECO:0000259" key="2">
    <source>
        <dbReference type="Pfam" id="PF00275"/>
    </source>
</evidence>
<sequence>MKNFFVKKSIMSGEIIVPSSKSQTMRAILFASLSKGRSKIKNFLKTDDILAFIEGCRKFKAKIEIKKNSLEIFGTNRKILLKDKDKLDVKNSGIALRFLTSIYALSDKKIIITGDESIKTNRSMKPLIEALSCLGAHIKSIHNTDFAPLQIKGPIISKNIQINGEDSQFVSSMLIAASLLDTKMQIEVINPKEKPWVKLTLSWLNKMNIKVENQDFQKFILYPPSKFDRKAFRGFDYMVPTDFSTILFPIAAALITKSNILIKDVVFDDFQNDQKTIEIFKKLKANIY</sequence>
<dbReference type="GO" id="GO:0009423">
    <property type="term" value="P:chorismate biosynthetic process"/>
    <property type="evidence" value="ECO:0007669"/>
    <property type="project" value="TreeGrafter"/>
</dbReference>
<feature type="domain" description="Enolpyruvate transferase" evidence="2">
    <location>
        <begin position="10"/>
        <end position="287"/>
    </location>
</feature>
<accession>A0A0F9BMT6</accession>
<comment type="caution">
    <text evidence="3">The sequence shown here is derived from an EMBL/GenBank/DDBJ whole genome shotgun (WGS) entry which is preliminary data.</text>
</comment>
<dbReference type="InterPro" id="IPR001986">
    <property type="entry name" value="Enolpyruvate_Tfrase_dom"/>
</dbReference>
<proteinExistence type="predicted"/>
<dbReference type="SUPFAM" id="SSF55205">
    <property type="entry name" value="EPT/RTPC-like"/>
    <property type="match status" value="1"/>
</dbReference>
<feature type="non-terminal residue" evidence="3">
    <location>
        <position position="288"/>
    </location>
</feature>
<dbReference type="InterPro" id="IPR036968">
    <property type="entry name" value="Enolpyruvate_Tfrase_sf"/>
</dbReference>
<name>A0A0F9BMT6_9ZZZZ</name>
<dbReference type="Gene3D" id="3.65.10.10">
    <property type="entry name" value="Enolpyruvate transferase domain"/>
    <property type="match status" value="2"/>
</dbReference>
<dbReference type="AlphaFoldDB" id="A0A0F9BMT6"/>
<dbReference type="PROSITE" id="PS00104">
    <property type="entry name" value="EPSP_SYNTHASE_1"/>
    <property type="match status" value="1"/>
</dbReference>
<dbReference type="PANTHER" id="PTHR21090:SF5">
    <property type="entry name" value="PENTAFUNCTIONAL AROM POLYPEPTIDE"/>
    <property type="match status" value="1"/>
</dbReference>
<dbReference type="GO" id="GO:0003866">
    <property type="term" value="F:3-phosphoshikimate 1-carboxyvinyltransferase activity"/>
    <property type="evidence" value="ECO:0007669"/>
    <property type="project" value="TreeGrafter"/>
</dbReference>
<dbReference type="Pfam" id="PF00275">
    <property type="entry name" value="EPSP_synthase"/>
    <property type="match status" value="1"/>
</dbReference>
<dbReference type="InterPro" id="IPR023193">
    <property type="entry name" value="EPSP_synthase_CS"/>
</dbReference>
<evidence type="ECO:0000313" key="3">
    <source>
        <dbReference type="EMBL" id="KKK85691.1"/>
    </source>
</evidence>